<dbReference type="EMBL" id="BART01021467">
    <property type="protein sequence ID" value="GAH00607.1"/>
    <property type="molecule type" value="Genomic_DNA"/>
</dbReference>
<reference evidence="1" key="1">
    <citation type="journal article" date="2014" name="Front. Microbiol.">
        <title>High frequency of phylogenetically diverse reductive dehalogenase-homologous genes in deep subseafloor sedimentary metagenomes.</title>
        <authorList>
            <person name="Kawai M."/>
            <person name="Futagami T."/>
            <person name="Toyoda A."/>
            <person name="Takaki Y."/>
            <person name="Nishi S."/>
            <person name="Hori S."/>
            <person name="Arai W."/>
            <person name="Tsubouchi T."/>
            <person name="Morono Y."/>
            <person name="Uchiyama I."/>
            <person name="Ito T."/>
            <person name="Fujiyama A."/>
            <person name="Inagaki F."/>
            <person name="Takami H."/>
        </authorList>
    </citation>
    <scope>NUCLEOTIDE SEQUENCE</scope>
    <source>
        <strain evidence="1">Expedition CK06-06</strain>
    </source>
</reference>
<gene>
    <name evidence="1" type="ORF">S01H4_39590</name>
</gene>
<feature type="non-terminal residue" evidence="1">
    <location>
        <position position="1"/>
    </location>
</feature>
<accession>X1C034</accession>
<protein>
    <submittedName>
        <fullName evidence="1">Uncharacterized protein</fullName>
    </submittedName>
</protein>
<comment type="caution">
    <text evidence="1">The sequence shown here is derived from an EMBL/GenBank/DDBJ whole genome shotgun (WGS) entry which is preliminary data.</text>
</comment>
<organism evidence="1">
    <name type="scientific">marine sediment metagenome</name>
    <dbReference type="NCBI Taxonomy" id="412755"/>
    <lineage>
        <taxon>unclassified sequences</taxon>
        <taxon>metagenomes</taxon>
        <taxon>ecological metagenomes</taxon>
    </lineage>
</organism>
<name>X1C034_9ZZZZ</name>
<dbReference type="AlphaFoldDB" id="X1C034"/>
<evidence type="ECO:0000313" key="1">
    <source>
        <dbReference type="EMBL" id="GAH00607.1"/>
    </source>
</evidence>
<proteinExistence type="predicted"/>
<sequence length="66" mass="7365">KEREYRAYAGTCVDLANKATNDEDKKHLLAMAEAWLGLADRVQRPVPEPDTSALHPALRGKFGWVS</sequence>